<dbReference type="RefSeq" id="WP_059211835.1">
    <property type="nucleotide sequence ID" value="NZ_KQ948687.1"/>
</dbReference>
<keyword evidence="2" id="KW-0732">Signal</keyword>
<evidence type="ECO:0000256" key="1">
    <source>
        <dbReference type="SAM" id="MobiDB-lite"/>
    </source>
</evidence>
<evidence type="ECO:0000313" key="4">
    <source>
        <dbReference type="Proteomes" id="UP000053669"/>
    </source>
</evidence>
<feature type="region of interest" description="Disordered" evidence="1">
    <location>
        <begin position="123"/>
        <end position="147"/>
    </location>
</feature>
<dbReference type="Proteomes" id="UP000053669">
    <property type="component" value="Unassembled WGS sequence"/>
</dbReference>
<comment type="caution">
    <text evidence="3">The sequence shown here is derived from an EMBL/GenBank/DDBJ whole genome shotgun (WGS) entry which is preliminary data.</text>
</comment>
<feature type="signal peptide" evidence="2">
    <location>
        <begin position="1"/>
        <end position="28"/>
    </location>
</feature>
<feature type="compositionally biased region" description="Low complexity" evidence="1">
    <location>
        <begin position="43"/>
        <end position="52"/>
    </location>
</feature>
<organism evidence="3 4">
    <name type="scientific">Streptomyces canus</name>
    <dbReference type="NCBI Taxonomy" id="58343"/>
    <lineage>
        <taxon>Bacteria</taxon>
        <taxon>Bacillati</taxon>
        <taxon>Actinomycetota</taxon>
        <taxon>Actinomycetes</taxon>
        <taxon>Kitasatosporales</taxon>
        <taxon>Streptomycetaceae</taxon>
        <taxon>Streptomyces</taxon>
        <taxon>Streptomyces aurantiacus group</taxon>
    </lineage>
</organism>
<dbReference type="PROSITE" id="PS51257">
    <property type="entry name" value="PROKAR_LIPOPROTEIN"/>
    <property type="match status" value="1"/>
</dbReference>
<name>A0A101RKB8_9ACTN</name>
<reference evidence="3 4" key="1">
    <citation type="submission" date="2015-10" db="EMBL/GenBank/DDBJ databases">
        <title>Draft genome sequence of Streptomyces canus DSM 40017, type strain for the species Streptomyces canus.</title>
        <authorList>
            <person name="Ruckert C."/>
            <person name="Winkler A."/>
            <person name="Kalinowski J."/>
            <person name="Kampfer P."/>
            <person name="Glaeser S."/>
        </authorList>
    </citation>
    <scope>NUCLEOTIDE SEQUENCE [LARGE SCALE GENOMIC DNA]</scope>
    <source>
        <strain evidence="3 4">DSM 40017</strain>
    </source>
</reference>
<feature type="chain" id="PRO_5038990306" description="Lipoprotein" evidence="2">
    <location>
        <begin position="29"/>
        <end position="180"/>
    </location>
</feature>
<dbReference type="AlphaFoldDB" id="A0A101RKB8"/>
<dbReference type="STRING" id="58343.AQJ46_48885"/>
<sequence length="180" mass="19132">MNLRVLSYGVRRALMVSLTLGVAGVSTACATEHEEPSPPPSPTVSAAPATPTGTGAVPAALVGAWESAQPGSNTTLAYRFTADGRYAYAGVLTYPLSAASNEFYLLKRSTAGAVEVDGRTLTLHPSSATTTRKDPAHPGDDYTDRPDPLTPQRFAWSLADEVFTLTDEKGLRFVFRRVDS</sequence>
<proteinExistence type="predicted"/>
<feature type="region of interest" description="Disordered" evidence="1">
    <location>
        <begin position="30"/>
        <end position="52"/>
    </location>
</feature>
<evidence type="ECO:0000313" key="3">
    <source>
        <dbReference type="EMBL" id="KUN56025.1"/>
    </source>
</evidence>
<protein>
    <recommendedName>
        <fullName evidence="5">Lipoprotein</fullName>
    </recommendedName>
</protein>
<gene>
    <name evidence="3" type="ORF">AQJ46_48885</name>
</gene>
<evidence type="ECO:0000256" key="2">
    <source>
        <dbReference type="SAM" id="SignalP"/>
    </source>
</evidence>
<accession>A0A101RKB8</accession>
<evidence type="ECO:0008006" key="5">
    <source>
        <dbReference type="Google" id="ProtNLM"/>
    </source>
</evidence>
<feature type="compositionally biased region" description="Basic and acidic residues" evidence="1">
    <location>
        <begin position="131"/>
        <end position="147"/>
    </location>
</feature>
<dbReference type="EMBL" id="LMWU01000079">
    <property type="protein sequence ID" value="KUN56025.1"/>
    <property type="molecule type" value="Genomic_DNA"/>
</dbReference>